<evidence type="ECO:0000313" key="1">
    <source>
        <dbReference type="EMBL" id="CBY20916.1"/>
    </source>
</evidence>
<reference evidence="1" key="1">
    <citation type="journal article" date="2010" name="Science">
        <title>Plasticity of animal genome architecture unmasked by rapid evolution of a pelagic tunicate.</title>
        <authorList>
            <person name="Denoeud F."/>
            <person name="Henriet S."/>
            <person name="Mungpakdee S."/>
            <person name="Aury J.M."/>
            <person name="Da Silva C."/>
            <person name="Brinkmann H."/>
            <person name="Mikhaleva J."/>
            <person name="Olsen L.C."/>
            <person name="Jubin C."/>
            <person name="Canestro C."/>
            <person name="Bouquet J.M."/>
            <person name="Danks G."/>
            <person name="Poulain J."/>
            <person name="Campsteijn C."/>
            <person name="Adamski M."/>
            <person name="Cross I."/>
            <person name="Yadetie F."/>
            <person name="Muffato M."/>
            <person name="Louis A."/>
            <person name="Butcher S."/>
            <person name="Tsagkogeorga G."/>
            <person name="Konrad A."/>
            <person name="Singh S."/>
            <person name="Jensen M.F."/>
            <person name="Cong E.H."/>
            <person name="Eikeseth-Otteraa H."/>
            <person name="Noel B."/>
            <person name="Anthouard V."/>
            <person name="Porcel B.M."/>
            <person name="Kachouri-Lafond R."/>
            <person name="Nishino A."/>
            <person name="Ugolini M."/>
            <person name="Chourrout P."/>
            <person name="Nishida H."/>
            <person name="Aasland R."/>
            <person name="Huzurbazar S."/>
            <person name="Westhof E."/>
            <person name="Delsuc F."/>
            <person name="Lehrach H."/>
            <person name="Reinhardt R."/>
            <person name="Weissenbach J."/>
            <person name="Roy S.W."/>
            <person name="Artiguenave F."/>
            <person name="Postlethwait J.H."/>
            <person name="Manak J.R."/>
            <person name="Thompson E.M."/>
            <person name="Jaillon O."/>
            <person name="Du Pasquier L."/>
            <person name="Boudinot P."/>
            <person name="Liberles D.A."/>
            <person name="Volff J.N."/>
            <person name="Philippe H."/>
            <person name="Lenhard B."/>
            <person name="Roest Crollius H."/>
            <person name="Wincker P."/>
            <person name="Chourrout D."/>
        </authorList>
    </citation>
    <scope>NUCLEOTIDE SEQUENCE [LARGE SCALE GENOMIC DNA]</scope>
</reference>
<dbReference type="Proteomes" id="UP000001307">
    <property type="component" value="Unassembled WGS sequence"/>
</dbReference>
<dbReference type="InterPro" id="IPR016024">
    <property type="entry name" value="ARM-type_fold"/>
</dbReference>
<sequence>MDERIIRKEVINASLDVHPAQTALLIDYDEVNILLSSNGREFPTEPRQCTKVIRLEGFAKDTDVRQLAEDIVTKCPLVSPTRLPEIEQLLYYLQTRPITSSSSPKPLSVSPDAEEASIHDLENYIDLLYEEIEDKERGAKLVLQLTRNPEFLEEVLAKETVLTALARVLREDWNKSMQLSSDILYIFFCFSNFSQFHQLVAHFKIGALCMTIIEEELKRAKKWKAELDSTKKSREADDFRKLQKRYRTLIRKQDGLLRIGLYLLLNLSENPDVQFKMRIKGIIKMLVEVIITRQAEPVLILALSLLQRMSIFKENKDEMKRQKVTGAVLPIVSDQKAADTLNLTLRLLMNLSFDKVIRAQIAASHLIPPIAKLASTIETSPQRQVARCLLYQISKDEKPRNQLSYTDAFPLLVTQVLNDRGEVPLELSALLINCALSAANAELLLKHNKGKTLKSLIKRGLKTKDALIMKAVRNLSIHETGCKEAMLPYIGNIASNCQSKDDSYAIECIGTLANLNLPNIDYNLVLQEYNLVPWLKDALDTNTTLPDDIVLEAVLLTGTAAMDDQCAKLLGKENFVQILIDLLKAKQEDDEMVCQIVYVFYQLAFHQVTRDQFLATTAPAYLVDLMHDSNAQVRSVCDSTLDIIAEFDKGWSEKVRLEKFRWHNSQWLEMIEGPQDGALAYEEEEYGHPSDLLLYDNDEYFMNDEDQQMPPDFYPDFRPQSRWENSADPGWYEDGMLAQDYR</sequence>
<name>E4WQM5_OIKDI</name>
<dbReference type="PANTHER" id="PTHR15605:SF2">
    <property type="entry name" value="KINESIN-ASSOCIATED PROTEIN 3"/>
    <property type="match status" value="1"/>
</dbReference>
<dbReference type="InterPro" id="IPR000225">
    <property type="entry name" value="Armadillo"/>
</dbReference>
<dbReference type="SUPFAM" id="SSF48371">
    <property type="entry name" value="ARM repeat"/>
    <property type="match status" value="1"/>
</dbReference>
<dbReference type="SMART" id="SM00185">
    <property type="entry name" value="ARM"/>
    <property type="match status" value="2"/>
</dbReference>
<gene>
    <name evidence="1" type="ORF">GSOID_T00000925001</name>
</gene>
<dbReference type="FunCoup" id="E4WQM5">
    <property type="interactions" value="93"/>
</dbReference>
<dbReference type="GO" id="GO:0035869">
    <property type="term" value="C:ciliary transition zone"/>
    <property type="evidence" value="ECO:0007669"/>
    <property type="project" value="TreeGrafter"/>
</dbReference>
<dbReference type="AlphaFoldDB" id="E4WQM5"/>
<organism evidence="1">
    <name type="scientific">Oikopleura dioica</name>
    <name type="common">Tunicate</name>
    <dbReference type="NCBI Taxonomy" id="34765"/>
    <lineage>
        <taxon>Eukaryota</taxon>
        <taxon>Metazoa</taxon>
        <taxon>Chordata</taxon>
        <taxon>Tunicata</taxon>
        <taxon>Appendicularia</taxon>
        <taxon>Copelata</taxon>
        <taxon>Oikopleuridae</taxon>
        <taxon>Oikopleura</taxon>
    </lineage>
</organism>
<dbReference type="EMBL" id="FN653015">
    <property type="protein sequence ID" value="CBY20916.1"/>
    <property type="molecule type" value="Genomic_DNA"/>
</dbReference>
<protein>
    <recommendedName>
        <fullName evidence="3">Kinesin-associated protein 3</fullName>
    </recommendedName>
</protein>
<dbReference type="OrthoDB" id="10265679at2759"/>
<dbReference type="SMART" id="SM01297">
    <property type="entry name" value="KAP"/>
    <property type="match status" value="1"/>
</dbReference>
<keyword evidence="2" id="KW-1185">Reference proteome</keyword>
<accession>E4WQM5</accession>
<dbReference type="GO" id="GO:0044782">
    <property type="term" value="P:cilium organization"/>
    <property type="evidence" value="ECO:0007669"/>
    <property type="project" value="TreeGrafter"/>
</dbReference>
<proteinExistence type="predicted"/>
<evidence type="ECO:0000313" key="2">
    <source>
        <dbReference type="Proteomes" id="UP000001307"/>
    </source>
</evidence>
<dbReference type="InParanoid" id="E4WQM5"/>
<dbReference type="GO" id="GO:0007018">
    <property type="term" value="P:microtubule-based movement"/>
    <property type="evidence" value="ECO:0007669"/>
    <property type="project" value="TreeGrafter"/>
</dbReference>
<dbReference type="GO" id="GO:0019894">
    <property type="term" value="F:kinesin binding"/>
    <property type="evidence" value="ECO:0007669"/>
    <property type="project" value="InterPro"/>
</dbReference>
<dbReference type="Pfam" id="PF05804">
    <property type="entry name" value="KAP"/>
    <property type="match status" value="1"/>
</dbReference>
<dbReference type="GO" id="GO:0005930">
    <property type="term" value="C:axoneme"/>
    <property type="evidence" value="ECO:0007669"/>
    <property type="project" value="TreeGrafter"/>
</dbReference>
<evidence type="ECO:0008006" key="3">
    <source>
        <dbReference type="Google" id="ProtNLM"/>
    </source>
</evidence>
<dbReference type="GO" id="GO:0016939">
    <property type="term" value="C:kinesin II complex"/>
    <property type="evidence" value="ECO:0007669"/>
    <property type="project" value="TreeGrafter"/>
</dbReference>
<dbReference type="InterPro" id="IPR008658">
    <property type="entry name" value="KAP3"/>
</dbReference>
<dbReference type="InterPro" id="IPR011989">
    <property type="entry name" value="ARM-like"/>
</dbReference>
<dbReference type="Gene3D" id="1.25.10.10">
    <property type="entry name" value="Leucine-rich Repeat Variant"/>
    <property type="match status" value="1"/>
</dbReference>
<dbReference type="PANTHER" id="PTHR15605">
    <property type="entry name" value="KINESIN-ASSOCIATED PROTEINS"/>
    <property type="match status" value="1"/>
</dbReference>